<dbReference type="AlphaFoldDB" id="A0A645ATV9"/>
<comment type="caution">
    <text evidence="2">The sequence shown here is derived from an EMBL/GenBank/DDBJ whole genome shotgun (WGS) entry which is preliminary data.</text>
</comment>
<sequence>MQNKVAQRCHQPQNATQVPHPVWIEVIHDQPRTQWPDHRGDDPAKPHHRHIAAAHCFWRQTGHQSIGSGADHHLADGDDDHGQQEERVGGHEAVHGKTHRIEKGADRHQDHGLVPGDLTRDPEL</sequence>
<feature type="compositionally biased region" description="Polar residues" evidence="1">
    <location>
        <begin position="1"/>
        <end position="17"/>
    </location>
</feature>
<reference evidence="2" key="1">
    <citation type="submission" date="2019-08" db="EMBL/GenBank/DDBJ databases">
        <authorList>
            <person name="Kucharzyk K."/>
            <person name="Murdoch R.W."/>
            <person name="Higgins S."/>
            <person name="Loffler F."/>
        </authorList>
    </citation>
    <scope>NUCLEOTIDE SEQUENCE</scope>
</reference>
<feature type="region of interest" description="Disordered" evidence="1">
    <location>
        <begin position="63"/>
        <end position="124"/>
    </location>
</feature>
<feature type="region of interest" description="Disordered" evidence="1">
    <location>
        <begin position="1"/>
        <end position="21"/>
    </location>
</feature>
<dbReference type="EMBL" id="VSSQ01015636">
    <property type="protein sequence ID" value="MPM56198.1"/>
    <property type="molecule type" value="Genomic_DNA"/>
</dbReference>
<gene>
    <name evidence="2" type="ORF">SDC9_103000</name>
</gene>
<accession>A0A645ATV9</accession>
<organism evidence="2">
    <name type="scientific">bioreactor metagenome</name>
    <dbReference type="NCBI Taxonomy" id="1076179"/>
    <lineage>
        <taxon>unclassified sequences</taxon>
        <taxon>metagenomes</taxon>
        <taxon>ecological metagenomes</taxon>
    </lineage>
</organism>
<proteinExistence type="predicted"/>
<protein>
    <submittedName>
        <fullName evidence="2">Uncharacterized protein</fullName>
    </submittedName>
</protein>
<evidence type="ECO:0000313" key="2">
    <source>
        <dbReference type="EMBL" id="MPM56198.1"/>
    </source>
</evidence>
<feature type="compositionally biased region" description="Basic and acidic residues" evidence="1">
    <location>
        <begin position="70"/>
        <end position="111"/>
    </location>
</feature>
<name>A0A645ATV9_9ZZZZ</name>
<evidence type="ECO:0000256" key="1">
    <source>
        <dbReference type="SAM" id="MobiDB-lite"/>
    </source>
</evidence>